<keyword evidence="8" id="KW-1185">Reference proteome</keyword>
<evidence type="ECO:0000259" key="6">
    <source>
        <dbReference type="Pfam" id="PF00151"/>
    </source>
</evidence>
<dbReference type="Pfam" id="PF00151">
    <property type="entry name" value="Lipase"/>
    <property type="match status" value="1"/>
</dbReference>
<dbReference type="InterPro" id="IPR029058">
    <property type="entry name" value="AB_hydrolase_fold"/>
</dbReference>
<comment type="subcellular location">
    <subcellularLocation>
        <location evidence="1">Secreted</location>
    </subcellularLocation>
</comment>
<feature type="domain" description="Lipase" evidence="6">
    <location>
        <begin position="43"/>
        <end position="325"/>
    </location>
</feature>
<evidence type="ECO:0000313" key="8">
    <source>
        <dbReference type="Proteomes" id="UP000887458"/>
    </source>
</evidence>
<evidence type="ECO:0000313" key="7">
    <source>
        <dbReference type="EMBL" id="KAH9414270.1"/>
    </source>
</evidence>
<dbReference type="InterPro" id="IPR013818">
    <property type="entry name" value="Lipase"/>
</dbReference>
<keyword evidence="5" id="KW-0732">Signal</keyword>
<protein>
    <recommendedName>
        <fullName evidence="6">Lipase domain-containing protein</fullName>
    </recommendedName>
</protein>
<dbReference type="Gene3D" id="3.40.50.1820">
    <property type="entry name" value="alpha/beta hydrolase"/>
    <property type="match status" value="1"/>
</dbReference>
<keyword evidence="3" id="KW-0964">Secreted</keyword>
<reference evidence="7 8" key="2">
    <citation type="journal article" date="2022" name="Mol. Biol. Evol.">
        <title>Comparative Genomics Reveals Insights into the Divergent Evolution of Astigmatic Mites and Household Pest Adaptations.</title>
        <authorList>
            <person name="Xiong Q."/>
            <person name="Wan A.T."/>
            <person name="Liu X."/>
            <person name="Fung C.S."/>
            <person name="Xiao X."/>
            <person name="Malainual N."/>
            <person name="Hou J."/>
            <person name="Wang L."/>
            <person name="Wang M."/>
            <person name="Yang K.Y."/>
            <person name="Cui Y."/>
            <person name="Leung E.L."/>
            <person name="Nong W."/>
            <person name="Shin S.K."/>
            <person name="Au S.W."/>
            <person name="Jeong K.Y."/>
            <person name="Chew F.T."/>
            <person name="Hui J.H."/>
            <person name="Leung T.F."/>
            <person name="Tungtrongchitr A."/>
            <person name="Zhong N."/>
            <person name="Liu Z."/>
            <person name="Tsui S.K."/>
        </authorList>
    </citation>
    <scope>NUCLEOTIDE SEQUENCE [LARGE SCALE GENOMIC DNA]</scope>
    <source>
        <strain evidence="7">Derp</strain>
    </source>
</reference>
<organism evidence="7 8">
    <name type="scientific">Dermatophagoides pteronyssinus</name>
    <name type="common">European house dust mite</name>
    <dbReference type="NCBI Taxonomy" id="6956"/>
    <lineage>
        <taxon>Eukaryota</taxon>
        <taxon>Metazoa</taxon>
        <taxon>Ecdysozoa</taxon>
        <taxon>Arthropoda</taxon>
        <taxon>Chelicerata</taxon>
        <taxon>Arachnida</taxon>
        <taxon>Acari</taxon>
        <taxon>Acariformes</taxon>
        <taxon>Sarcoptiformes</taxon>
        <taxon>Astigmata</taxon>
        <taxon>Psoroptidia</taxon>
        <taxon>Analgoidea</taxon>
        <taxon>Pyroglyphidae</taxon>
        <taxon>Dermatophagoidinae</taxon>
        <taxon>Dermatophagoides</taxon>
    </lineage>
</organism>
<comment type="similarity">
    <text evidence="2 4">Belongs to the AB hydrolase superfamily. Lipase family.</text>
</comment>
<evidence type="ECO:0000256" key="4">
    <source>
        <dbReference type="RuleBase" id="RU004262"/>
    </source>
</evidence>
<feature type="signal peptide" evidence="5">
    <location>
        <begin position="1"/>
        <end position="22"/>
    </location>
</feature>
<dbReference type="Proteomes" id="UP000887458">
    <property type="component" value="Unassembled WGS sequence"/>
</dbReference>
<dbReference type="SUPFAM" id="SSF53474">
    <property type="entry name" value="alpha/beta-Hydrolases"/>
    <property type="match status" value="1"/>
</dbReference>
<evidence type="ECO:0000256" key="1">
    <source>
        <dbReference type="ARBA" id="ARBA00004613"/>
    </source>
</evidence>
<dbReference type="PANTHER" id="PTHR11610">
    <property type="entry name" value="LIPASE"/>
    <property type="match status" value="1"/>
</dbReference>
<proteinExistence type="inferred from homology"/>
<comment type="caution">
    <text evidence="7">The sequence shown here is derived from an EMBL/GenBank/DDBJ whole genome shotgun (WGS) entry which is preliminary data.</text>
</comment>
<name>A0ABQ8IW36_DERPT</name>
<sequence>MKSSAVVIAIFLICFGSRIIDSIDTVTYPGYGTFTSNDFKHPIYRPIVFVPESPDKIGPLFLLYTRQNNESQRLDLNDTRLQLEQAGFNPKNPTWILIHGFNFHSLKPWMNICKDRLLKSSDFNVILVDSRHSEKGVSYPRAVSNIRIVGIMIGKLIEQISQEFSNDNPGTFTLVGHSLGAHIAGYAGKYLNGTIDRIYGLDPAGPFFKNHPDHRSRLWHTDARFVFNLHTNGGSIFKLSSGMMDTCGHVDLFMNNGHQQPGCPKEIQNDLTFNSCHHRRALWLMIEAITPDNDQQPKPIGYDCDSWQSFEQGECIRDCNADPFNCVRLDPLNDGRNQSIEKNLLLNSITTGRRYFMVTGNEEKFFRYQYLIKFNMKYGSNQFSGLDPVLRRITLRIRNPKNDRYEYIDLTDWSQPYVDIGKSYAISLYSTLEMMKNNLEIRWERFLWFKRQRMFINSITITSLSCKNCVWPTPTQIEMIPVSNGNDTTNNGIINDEWTTFRLI</sequence>
<evidence type="ECO:0000256" key="2">
    <source>
        <dbReference type="ARBA" id="ARBA00010701"/>
    </source>
</evidence>
<accession>A0ABQ8IW36</accession>
<evidence type="ECO:0000256" key="3">
    <source>
        <dbReference type="ARBA" id="ARBA00022525"/>
    </source>
</evidence>
<dbReference type="EMBL" id="NJHN03000112">
    <property type="protein sequence ID" value="KAH9414270.1"/>
    <property type="molecule type" value="Genomic_DNA"/>
</dbReference>
<dbReference type="InterPro" id="IPR000734">
    <property type="entry name" value="TAG_lipase"/>
</dbReference>
<feature type="chain" id="PRO_5045555290" description="Lipase domain-containing protein" evidence="5">
    <location>
        <begin position="23"/>
        <end position="504"/>
    </location>
</feature>
<gene>
    <name evidence="7" type="ORF">DERP_008467</name>
</gene>
<evidence type="ECO:0000256" key="5">
    <source>
        <dbReference type="SAM" id="SignalP"/>
    </source>
</evidence>
<reference evidence="7 8" key="1">
    <citation type="journal article" date="2018" name="J. Allergy Clin. Immunol.">
        <title>High-quality assembly of Dermatophagoides pteronyssinus genome and transcriptome reveals a wide range of novel allergens.</title>
        <authorList>
            <person name="Liu X.Y."/>
            <person name="Yang K.Y."/>
            <person name="Wang M.Q."/>
            <person name="Kwok J.S."/>
            <person name="Zeng X."/>
            <person name="Yang Z."/>
            <person name="Xiao X.J."/>
            <person name="Lau C.P."/>
            <person name="Li Y."/>
            <person name="Huang Z.M."/>
            <person name="Ba J.G."/>
            <person name="Yim A.K."/>
            <person name="Ouyang C.Y."/>
            <person name="Ngai S.M."/>
            <person name="Chan T.F."/>
            <person name="Leung E.L."/>
            <person name="Liu L."/>
            <person name="Liu Z.G."/>
            <person name="Tsui S.K."/>
        </authorList>
    </citation>
    <scope>NUCLEOTIDE SEQUENCE [LARGE SCALE GENOMIC DNA]</scope>
    <source>
        <strain evidence="7">Derp</strain>
    </source>
</reference>